<dbReference type="InterPro" id="IPR013783">
    <property type="entry name" value="Ig-like_fold"/>
</dbReference>
<accession>A0A2G8JQV9</accession>
<dbReference type="Gene3D" id="2.60.40.10">
    <property type="entry name" value="Immunoglobulins"/>
    <property type="match status" value="1"/>
</dbReference>
<reference evidence="2 3" key="1">
    <citation type="journal article" date="2017" name="PLoS Biol.">
        <title>The sea cucumber genome provides insights into morphological evolution and visceral regeneration.</title>
        <authorList>
            <person name="Zhang X."/>
            <person name="Sun L."/>
            <person name="Yuan J."/>
            <person name="Sun Y."/>
            <person name="Gao Y."/>
            <person name="Zhang L."/>
            <person name="Li S."/>
            <person name="Dai H."/>
            <person name="Hamel J.F."/>
            <person name="Liu C."/>
            <person name="Yu Y."/>
            <person name="Liu S."/>
            <person name="Lin W."/>
            <person name="Guo K."/>
            <person name="Jin S."/>
            <person name="Xu P."/>
            <person name="Storey K.B."/>
            <person name="Huan P."/>
            <person name="Zhang T."/>
            <person name="Zhou Y."/>
            <person name="Zhang J."/>
            <person name="Lin C."/>
            <person name="Li X."/>
            <person name="Xing L."/>
            <person name="Huo D."/>
            <person name="Sun M."/>
            <person name="Wang L."/>
            <person name="Mercier A."/>
            <person name="Li F."/>
            <person name="Yang H."/>
            <person name="Xiang J."/>
        </authorList>
    </citation>
    <scope>NUCLEOTIDE SEQUENCE [LARGE SCALE GENOMIC DNA]</scope>
    <source>
        <strain evidence="2">Shaxun</strain>
        <tissue evidence="2">Muscle</tissue>
    </source>
</reference>
<dbReference type="SUPFAM" id="SSF48726">
    <property type="entry name" value="Immunoglobulin"/>
    <property type="match status" value="1"/>
</dbReference>
<protein>
    <recommendedName>
        <fullName evidence="1">Immunoglobulin I-set domain-containing protein</fullName>
    </recommendedName>
</protein>
<dbReference type="InterPro" id="IPR013098">
    <property type="entry name" value="Ig_I-set"/>
</dbReference>
<evidence type="ECO:0000259" key="1">
    <source>
        <dbReference type="Pfam" id="PF07679"/>
    </source>
</evidence>
<comment type="caution">
    <text evidence="2">The sequence shown here is derived from an EMBL/GenBank/DDBJ whole genome shotgun (WGS) entry which is preliminary data.</text>
</comment>
<organism evidence="2 3">
    <name type="scientific">Stichopus japonicus</name>
    <name type="common">Sea cucumber</name>
    <dbReference type="NCBI Taxonomy" id="307972"/>
    <lineage>
        <taxon>Eukaryota</taxon>
        <taxon>Metazoa</taxon>
        <taxon>Echinodermata</taxon>
        <taxon>Eleutherozoa</taxon>
        <taxon>Echinozoa</taxon>
        <taxon>Holothuroidea</taxon>
        <taxon>Aspidochirotacea</taxon>
        <taxon>Aspidochirotida</taxon>
        <taxon>Stichopodidae</taxon>
        <taxon>Apostichopus</taxon>
    </lineage>
</organism>
<evidence type="ECO:0000313" key="2">
    <source>
        <dbReference type="EMBL" id="PIK38065.1"/>
    </source>
</evidence>
<evidence type="ECO:0000313" key="3">
    <source>
        <dbReference type="Proteomes" id="UP000230750"/>
    </source>
</evidence>
<dbReference type="InterPro" id="IPR036179">
    <property type="entry name" value="Ig-like_dom_sf"/>
</dbReference>
<dbReference type="Proteomes" id="UP000230750">
    <property type="component" value="Unassembled WGS sequence"/>
</dbReference>
<dbReference type="AlphaFoldDB" id="A0A2G8JQV9"/>
<keyword evidence="3" id="KW-1185">Reference proteome</keyword>
<proteinExistence type="predicted"/>
<name>A0A2G8JQV9_STIJA</name>
<dbReference type="EMBL" id="MRZV01001410">
    <property type="protein sequence ID" value="PIK38065.1"/>
    <property type="molecule type" value="Genomic_DNA"/>
</dbReference>
<dbReference type="Pfam" id="PF07679">
    <property type="entry name" value="I-set"/>
    <property type="match status" value="1"/>
</dbReference>
<feature type="domain" description="Immunoglobulin I-set" evidence="1">
    <location>
        <begin position="38"/>
        <end position="117"/>
    </location>
</feature>
<gene>
    <name evidence="2" type="ORF">BSL78_25096</name>
</gene>
<sequence length="119" mass="13948">MEPSDIHFNWYNSWTNGGSDAERNWRGIPKIAQGPPGDSDEVDEEDDWKWKIMIKGRRPITIRLYKDNEKIKEQAYGTKMAMFQCTINDVTFYDEGEYKLKISNMNGTVTTKRTLYVVE</sequence>